<evidence type="ECO:0000256" key="3">
    <source>
        <dbReference type="ARBA" id="ARBA00022452"/>
    </source>
</evidence>
<dbReference type="Pfam" id="PF07715">
    <property type="entry name" value="Plug"/>
    <property type="match status" value="1"/>
</dbReference>
<feature type="domain" description="TonB-dependent receptor-like beta-barrel" evidence="14">
    <location>
        <begin position="372"/>
        <end position="783"/>
    </location>
</feature>
<dbReference type="InterPro" id="IPR012910">
    <property type="entry name" value="Plug_dom"/>
</dbReference>
<evidence type="ECO:0000259" key="15">
    <source>
        <dbReference type="Pfam" id="PF07715"/>
    </source>
</evidence>
<dbReference type="Pfam" id="PF00593">
    <property type="entry name" value="TonB_dep_Rec_b-barrel"/>
    <property type="match status" value="1"/>
</dbReference>
<dbReference type="Gene3D" id="2.170.130.10">
    <property type="entry name" value="TonB-dependent receptor, plug domain"/>
    <property type="match status" value="1"/>
</dbReference>
<dbReference type="PROSITE" id="PS52016">
    <property type="entry name" value="TONB_DEPENDENT_REC_3"/>
    <property type="match status" value="1"/>
</dbReference>
<evidence type="ECO:0000256" key="13">
    <source>
        <dbReference type="RuleBase" id="RU003357"/>
    </source>
</evidence>
<keyword evidence="11 12" id="KW-0998">Cell outer membrane</keyword>
<keyword evidence="3 12" id="KW-1134">Transmembrane beta strand</keyword>
<keyword evidence="17" id="KW-1185">Reference proteome</keyword>
<dbReference type="InterPro" id="IPR036942">
    <property type="entry name" value="Beta-barrel_TonB_sf"/>
</dbReference>
<dbReference type="RefSeq" id="WP_264749810.1">
    <property type="nucleotide sequence ID" value="NZ_JAPDHW010000005.1"/>
</dbReference>
<evidence type="ECO:0000259" key="14">
    <source>
        <dbReference type="Pfam" id="PF00593"/>
    </source>
</evidence>
<evidence type="ECO:0000256" key="2">
    <source>
        <dbReference type="ARBA" id="ARBA00022448"/>
    </source>
</evidence>
<evidence type="ECO:0000256" key="10">
    <source>
        <dbReference type="ARBA" id="ARBA00023136"/>
    </source>
</evidence>
<name>A0ABT3HXV7_9FLAO</name>
<dbReference type="PANTHER" id="PTHR32552">
    <property type="entry name" value="FERRICHROME IRON RECEPTOR-RELATED"/>
    <property type="match status" value="1"/>
</dbReference>
<keyword evidence="9 13" id="KW-0798">TonB box</keyword>
<keyword evidence="10 12" id="KW-0472">Membrane</keyword>
<gene>
    <name evidence="16" type="ORF">OMO38_08705</name>
</gene>
<feature type="domain" description="TonB-dependent receptor plug" evidence="15">
    <location>
        <begin position="90"/>
        <end position="196"/>
    </location>
</feature>
<reference evidence="16" key="1">
    <citation type="submission" date="2022-10" db="EMBL/GenBank/DDBJ databases">
        <title>Chryseobacterium babae sp. nov. isolated from the gut of the beetle Oryctes rhinoceros, and Chryseobacterium kimseyorum sp. nov., isolated from a stick insect rearing cage.</title>
        <authorList>
            <person name="Shelomi M."/>
            <person name="Han C.-J."/>
            <person name="Chen W.-M."/>
            <person name="Chen H.-K."/>
            <person name="Liaw S.-J."/>
            <person name="Muhle E."/>
            <person name="Clermont D."/>
        </authorList>
    </citation>
    <scope>NUCLEOTIDE SEQUENCE</scope>
    <source>
        <strain evidence="16">09-1422</strain>
    </source>
</reference>
<dbReference type="Gene3D" id="2.40.170.20">
    <property type="entry name" value="TonB-dependent receptor, beta-barrel domain"/>
    <property type="match status" value="1"/>
</dbReference>
<protein>
    <submittedName>
        <fullName evidence="16">SusC/RagA family TonB-linked outer membrane protein</fullName>
    </submittedName>
</protein>
<evidence type="ECO:0000313" key="17">
    <source>
        <dbReference type="Proteomes" id="UP001163731"/>
    </source>
</evidence>
<dbReference type="NCBIfam" id="TIGR04057">
    <property type="entry name" value="SusC_RagA_signa"/>
    <property type="match status" value="1"/>
</dbReference>
<evidence type="ECO:0000256" key="7">
    <source>
        <dbReference type="ARBA" id="ARBA00023004"/>
    </source>
</evidence>
<dbReference type="InterPro" id="IPR000531">
    <property type="entry name" value="Beta-barrel_TonB"/>
</dbReference>
<comment type="caution">
    <text evidence="16">The sequence shown here is derived from an EMBL/GenBank/DDBJ whole genome shotgun (WGS) entry which is preliminary data.</text>
</comment>
<keyword evidence="7" id="KW-0408">Iron</keyword>
<dbReference type="InterPro" id="IPR039426">
    <property type="entry name" value="TonB-dep_rcpt-like"/>
</dbReference>
<dbReference type="PANTHER" id="PTHR32552:SF68">
    <property type="entry name" value="FERRICHROME OUTER MEMBRANE TRANSPORTER_PHAGE RECEPTOR"/>
    <property type="match status" value="1"/>
</dbReference>
<keyword evidence="2 12" id="KW-0813">Transport</keyword>
<evidence type="ECO:0000313" key="16">
    <source>
        <dbReference type="EMBL" id="MCW3168606.1"/>
    </source>
</evidence>
<dbReference type="Proteomes" id="UP001163731">
    <property type="component" value="Unassembled WGS sequence"/>
</dbReference>
<evidence type="ECO:0000256" key="8">
    <source>
        <dbReference type="ARBA" id="ARBA00023065"/>
    </source>
</evidence>
<evidence type="ECO:0000256" key="4">
    <source>
        <dbReference type="ARBA" id="ARBA00022496"/>
    </source>
</evidence>
<accession>A0ABT3HXV7</accession>
<keyword evidence="8" id="KW-0406">Ion transport</keyword>
<evidence type="ECO:0000256" key="9">
    <source>
        <dbReference type="ARBA" id="ARBA00023077"/>
    </source>
</evidence>
<dbReference type="EMBL" id="JAPDHW010000005">
    <property type="protein sequence ID" value="MCW3168606.1"/>
    <property type="molecule type" value="Genomic_DNA"/>
</dbReference>
<keyword evidence="5 12" id="KW-0812">Transmembrane</keyword>
<keyword evidence="4" id="KW-0410">Iron transport</keyword>
<evidence type="ECO:0000256" key="1">
    <source>
        <dbReference type="ARBA" id="ARBA00004571"/>
    </source>
</evidence>
<proteinExistence type="inferred from homology"/>
<dbReference type="InterPro" id="IPR023997">
    <property type="entry name" value="TonB-dep_OMP_SusC/RagA_CS"/>
</dbReference>
<comment type="subcellular location">
    <subcellularLocation>
        <location evidence="1 12">Cell outer membrane</location>
        <topology evidence="1 12">Multi-pass membrane protein</topology>
    </subcellularLocation>
</comment>
<sequence>MRTFNIKNVTILNIFNKTFGYFKKVVHICNNKKIINLNMKKLTASVLLIVLSSSVAVVNAQQVPNDTIREGNIGEVVITGALGITKKADAQTAAVQVISSDQITAASNPSAIFSLQGKVSGVSITNTNSSVTGTPKIQIRGMRSLTGNNNALVVIDNVISSAAALQQLSPELIESMNILKGSQAAALYGSDGVNGVVLVNTKKGSKGRMRVTYNGSMDFESVLNTPDRQRNYGQGWYGGKINVENGSWGAAFNGPLGGQTVGYGIPLYDFNGDGHIDVNANDDAATPDDPAMIQSTYAPFGKNNVKDFFKIGTVMQNGVTANVGDENSYLLMSLDHLQREFVVPDDKVKRLSAFLKAGTKFGKWNFDAIVNYTRQTTNTTDSNLYEDLLQSSVDIPITKYKDYTDNAYAWNIFYQNPYWAIKHQRYNTTTDRLNLIGTVGYKINKNIDVLYRSNLQYVGSFSNQWNDGWTSTLVTDAAAINSSYSQSSASQSKYYGDLLVNFNYDLTDDLNMKLNLGHNFQNFSYNTTSAGGTGLIIPNLYQIWNLSNPTNPYNLDNTRGSYNSQAVFANLDLGFKDYLFLTATARNEWNSVLPEGERSYFFPSVGVSFIPTKAFDFGGETLSYLKLYGNISGTANASSVGNYSIRNYFGLGAGFPFTPSGGLSFLVPTSQTDQNIRPEKVSKKEVGLSFGLFNNRILLNGAVYQDDTTDMITNRTTSAASGIGSLLTNVGKLRNRGIDADITVTPLKSQDFRWDIGANFTTYEMEVLDVAPDTDRVAIGGTTLVGIYAIKGMKGLQLMGTDFVRDDQGRVIVDATTGRPSVTSTLQNLGTVNSKYQWGFNTSINYKGFKLTATADWRIGGKITTEILQNMAFNGTLPDSGNFDREAGFIMPNSSYLSGGQYVNNTNVFYQIAGGTGNSLYDGVEYYYQQQFGTVGANQVVSASYFKLREVALSYTFSSDVLGNSGINSLTLGVHARNPFVKYSDSNKNYVDPESAYTTGNAQGYATVGQYPSIKSYGFSVNVNF</sequence>
<evidence type="ECO:0000256" key="12">
    <source>
        <dbReference type="PROSITE-ProRule" id="PRU01360"/>
    </source>
</evidence>
<dbReference type="SUPFAM" id="SSF56935">
    <property type="entry name" value="Porins"/>
    <property type="match status" value="1"/>
</dbReference>
<dbReference type="NCBIfam" id="TIGR04056">
    <property type="entry name" value="OMP_RagA_SusC"/>
    <property type="match status" value="1"/>
</dbReference>
<keyword evidence="6" id="KW-0732">Signal</keyword>
<dbReference type="InterPro" id="IPR023996">
    <property type="entry name" value="TonB-dep_OMP_SusC/RagA"/>
</dbReference>
<evidence type="ECO:0000256" key="6">
    <source>
        <dbReference type="ARBA" id="ARBA00022729"/>
    </source>
</evidence>
<organism evidence="16 17">
    <name type="scientific">Chryseobacterium kimseyorum</name>
    <dbReference type="NCBI Taxonomy" id="2984028"/>
    <lineage>
        <taxon>Bacteria</taxon>
        <taxon>Pseudomonadati</taxon>
        <taxon>Bacteroidota</taxon>
        <taxon>Flavobacteriia</taxon>
        <taxon>Flavobacteriales</taxon>
        <taxon>Weeksellaceae</taxon>
        <taxon>Chryseobacterium group</taxon>
        <taxon>Chryseobacterium</taxon>
    </lineage>
</organism>
<evidence type="ECO:0000256" key="5">
    <source>
        <dbReference type="ARBA" id="ARBA00022692"/>
    </source>
</evidence>
<dbReference type="InterPro" id="IPR037066">
    <property type="entry name" value="Plug_dom_sf"/>
</dbReference>
<evidence type="ECO:0000256" key="11">
    <source>
        <dbReference type="ARBA" id="ARBA00023237"/>
    </source>
</evidence>
<comment type="similarity">
    <text evidence="12 13">Belongs to the TonB-dependent receptor family.</text>
</comment>